<gene>
    <name evidence="1" type="ORF">E5336_10715</name>
</gene>
<protein>
    <submittedName>
        <fullName evidence="1">Glycosyltransferase family 8 protein</fullName>
    </submittedName>
</protein>
<sequence length="278" mass="32619">MNVLYCGDIHIAQGLILSVLSLKNHVSEPLHVYILTMSLRQNGRQYEPIDAKTIQTIEKIVHQGHSAGTVEVLDVTALFCEELPEENMETRFTPYCMLRLYADRLALPDRILYLDTDVLCRRSPRAFYEQDMTGIELAGVLDHYGKWFFHRKMFQFDYMNSGVLLLNLEQIRKTGLFARARSYCRRHSMFMPDQSALNKLVRSKRLWPRRYNEQRQLQDDTVFQHFTTSFRAFPVLHTVSVKPWNREGMHDILHLHEYDGLYAEYDAFAATPRPGKEL</sequence>
<accession>A0AC61R522</accession>
<dbReference type="EMBL" id="SRYG01000025">
    <property type="protein sequence ID" value="TGY65019.1"/>
    <property type="molecule type" value="Genomic_DNA"/>
</dbReference>
<reference evidence="1" key="1">
    <citation type="submission" date="2019-04" db="EMBL/GenBank/DDBJ databases">
        <title>Microbes associate with the intestines of laboratory mice.</title>
        <authorList>
            <person name="Navarre W."/>
            <person name="Wong E."/>
            <person name="Huang K."/>
            <person name="Tropini C."/>
            <person name="Ng K."/>
            <person name="Yu B."/>
        </authorList>
    </citation>
    <scope>NUCLEOTIDE SEQUENCE</scope>
    <source>
        <strain evidence="1">NM09_H32</strain>
    </source>
</reference>
<evidence type="ECO:0000313" key="1">
    <source>
        <dbReference type="EMBL" id="TGY65019.1"/>
    </source>
</evidence>
<evidence type="ECO:0000313" key="2">
    <source>
        <dbReference type="Proteomes" id="UP000308836"/>
    </source>
</evidence>
<organism evidence="1 2">
    <name type="scientific">Dubosiella muris</name>
    <dbReference type="NCBI Taxonomy" id="3038133"/>
    <lineage>
        <taxon>Bacteria</taxon>
        <taxon>Bacillati</taxon>
        <taxon>Bacillota</taxon>
        <taxon>Erysipelotrichia</taxon>
        <taxon>Erysipelotrichales</taxon>
        <taxon>Erysipelotrichaceae</taxon>
        <taxon>Dubosiella</taxon>
    </lineage>
</organism>
<keyword evidence="2" id="KW-1185">Reference proteome</keyword>
<comment type="caution">
    <text evidence="1">The sequence shown here is derived from an EMBL/GenBank/DDBJ whole genome shotgun (WGS) entry which is preliminary data.</text>
</comment>
<dbReference type="Proteomes" id="UP000308836">
    <property type="component" value="Unassembled WGS sequence"/>
</dbReference>
<proteinExistence type="predicted"/>
<name>A0AC61R522_9FIRM</name>